<comment type="caution">
    <text evidence="1">The sequence shown here is derived from an EMBL/GenBank/DDBJ whole genome shotgun (WGS) entry which is preliminary data.</text>
</comment>
<gene>
    <name evidence="1" type="ORF">M8818_005293</name>
</gene>
<accession>A0ACC3S9E3</accession>
<protein>
    <submittedName>
        <fullName evidence="1">Uncharacterized protein</fullName>
    </submittedName>
</protein>
<name>A0ACC3S9E3_9PEZI</name>
<organism evidence="1 2">
    <name type="scientific">Zalaria obscura</name>
    <dbReference type="NCBI Taxonomy" id="2024903"/>
    <lineage>
        <taxon>Eukaryota</taxon>
        <taxon>Fungi</taxon>
        <taxon>Dikarya</taxon>
        <taxon>Ascomycota</taxon>
        <taxon>Pezizomycotina</taxon>
        <taxon>Dothideomycetes</taxon>
        <taxon>Dothideomycetidae</taxon>
        <taxon>Dothideales</taxon>
        <taxon>Zalariaceae</taxon>
        <taxon>Zalaria</taxon>
    </lineage>
</organism>
<keyword evidence="2" id="KW-1185">Reference proteome</keyword>
<evidence type="ECO:0000313" key="1">
    <source>
        <dbReference type="EMBL" id="KAK8203402.1"/>
    </source>
</evidence>
<proteinExistence type="predicted"/>
<sequence>MLKQGGDRACNNIVSWEDHHKRSLRDFPAGFRLFIHGVERCVLWDLMGRGQDAERLQSKRDLGFVEGDFIECLNAGDGSWWTGRLRRDRRAVGLFPSNFVRVLDESFQPTPTVSRNATPPTQNQNSPSPQKSKSVFRKPFQAYEKLGPDGSTPASRGSTPEKEKPKKKFAPYSSMKTAQAPGTAKKEASPSPLKEESTFRVPSPPPRGGIRAMSRTASPAPTSRAPSPNPSAMYRASSPTPTYRPVSPAAQSMFRARSPAPSHYRPVSPRPGDDYHSRPTTPQNIYRQPSPAPYQQYYQQPFPDPAAEQYAPYAARPPSPMPDPDMADMADIGSSPAPPAPPPHRIAYQPSRVPSPAQVYDEVHGGVTGGAHSPIPHSPGMTPSPLRDAMNDVMSSLHDMSSIAGRSPSPRPAAPTDVWSPEAFEEIHHRTVQHIRAQSRDENGGQEQVYDRPGTGYSGHSSSGPSLPPSRDGPPQLGNYVQRMEHRLRHTQSSIAAPIGNFYPDQELNDPAPTVPLKPSGYAPRTTMSRPSTAGSGSGSELGSRSGSQRRPLTHHKSAYEMGQHRLNRSYTTKTSATSSSSGNQSTTTNSTNSTSMTSVSLMSGQSAGAFSATSAGSFARRKWGITGSVRGRRPLSVLSSRSQGDIHDAYNRDGANLERPQSPISGVSYHSSHATQPAPTPVADWTTNPFENAGILGGLSAPKAKKSGFFKKMIETAKTTAKTGAANARSTIGSTTSSRPSSRAASPRKSMLPDGVTAIAGGTAVTNSSDSAHRDMGLGGGSDWMQVRRDVNRSNSLSKNERNERAERCQMLEIPALNPIEELLDLAEGDEGLDGLPIAEPNDFNPNSLMLVDKNTRFISSIPPMATAVALAQSYLCRPYRSDVQRLRAIFTWVAERITWEEDFEGEVDTRRVIQTKRGCNQEIAVLVRDLCAAVGLHAEVVRGYLKAPGEVLDFETIAHPNHWWNAVIVDGEWRIMDCSLAGPTNPKRSMYSSANGNVAENWWFLTRPMEVCYTHVPLLPEQQHIVPPMPHEVLMALPCACPPYFRHQVELTDFDTSLLHLENLEMCQIKLYVPEDVECVAEVEARAFARDIDGDLFESGDVVKKAAFAQAEWVGGRKRFTVKALLPGDEGHGVLKIYAGKRGLMHSIRDNPHPLALSLPLSHTGQNPPYTFVTRHPTPHAQRHDLYIAQPQCHRLVINNTFVFCVRQHTSSLSRFSPDTWGGASNGRTSALGRPTSPNPYVRPTSAMSMISASASVSQPGSNSSYEGGQMSDKQSKPAKLAIQSPSGKIIRLVRKQEFGSRGAVEEDEESLASSWETVIKVGERGTWRSLVLADRSARWCVFAEWECV</sequence>
<dbReference type="EMBL" id="JAMKPW020000030">
    <property type="protein sequence ID" value="KAK8203402.1"/>
    <property type="molecule type" value="Genomic_DNA"/>
</dbReference>
<reference evidence="1" key="1">
    <citation type="submission" date="2024-02" db="EMBL/GenBank/DDBJ databases">
        <title>Metagenome Assembled Genome of Zalaria obscura JY119.</title>
        <authorList>
            <person name="Vighnesh L."/>
            <person name="Jagadeeshwari U."/>
            <person name="Venkata Ramana C."/>
            <person name="Sasikala C."/>
        </authorList>
    </citation>
    <scope>NUCLEOTIDE SEQUENCE</scope>
    <source>
        <strain evidence="1">JY119</strain>
    </source>
</reference>
<dbReference type="Proteomes" id="UP001320706">
    <property type="component" value="Unassembled WGS sequence"/>
</dbReference>
<evidence type="ECO:0000313" key="2">
    <source>
        <dbReference type="Proteomes" id="UP001320706"/>
    </source>
</evidence>